<dbReference type="SUPFAM" id="SSF74650">
    <property type="entry name" value="Galactose mutarotase-like"/>
    <property type="match status" value="1"/>
</dbReference>
<dbReference type="InterPro" id="IPR014718">
    <property type="entry name" value="GH-type_carb-bd"/>
</dbReference>
<reference evidence="1 2" key="1">
    <citation type="journal article" date="2015" name="Genome Announc.">
        <title>Genome Sequences of Two Pandoraea pnomenusa Isolates Recovered 11 Months Apart from a Cystic Fibrosis Patient.</title>
        <authorList>
            <person name="Ee R."/>
            <person name="Ambrose M."/>
            <person name="Lazenby J."/>
            <person name="Williams P."/>
            <person name="Chan K.G."/>
            <person name="Roddam L."/>
        </authorList>
    </citation>
    <scope>NUCLEOTIDE SEQUENCE [LARGE SCALE GENOMIC DNA]</scope>
    <source>
        <strain evidence="1 2">6399</strain>
    </source>
</reference>
<sequence>MNDAFRLTLSNDVLYARIAPQLGGRLTHLRTVANGTDLIVPLDRWEAPAHGWPKAGAYPLIPYSNRIAGARLRFDGATHDLPPHPLDLPNALHGNSHLCAWEVESHDATHAILTLHYDGEHWPWAFDASLGYRLDGATLHVDLSVRNADTRPMPAGLGWHPFLVADDHAGIRFDASTHWQLDDKFVPTGARQQQSAPTELGAADWQTADCVIYASEWTGPAIVSRHSGHLAMHADAPLTHLIAFVPRGAPYLCVEPVSHVANGFNLAAQGETETGMLVLGPGESAQATTRLQWVAAPRP</sequence>
<dbReference type="InterPro" id="IPR011013">
    <property type="entry name" value="Gal_mutarotase_sf_dom"/>
</dbReference>
<proteinExistence type="predicted"/>
<dbReference type="EMBL" id="CP047385">
    <property type="protein sequence ID" value="QHF13903.1"/>
    <property type="molecule type" value="Genomic_DNA"/>
</dbReference>
<dbReference type="CDD" id="cd09021">
    <property type="entry name" value="Aldose_epim_Ec_YphB"/>
    <property type="match status" value="1"/>
</dbReference>
<dbReference type="InterPro" id="IPR008183">
    <property type="entry name" value="Aldose_1/G6P_1-epimerase"/>
</dbReference>
<evidence type="ECO:0000313" key="1">
    <source>
        <dbReference type="EMBL" id="QHF13903.1"/>
    </source>
</evidence>
<keyword evidence="2" id="KW-1185">Reference proteome</keyword>
<dbReference type="Gene3D" id="2.70.98.10">
    <property type="match status" value="1"/>
</dbReference>
<protein>
    <submittedName>
        <fullName evidence="1">Aldose 1-epimerase</fullName>
    </submittedName>
</protein>
<dbReference type="Pfam" id="PF01263">
    <property type="entry name" value="Aldose_epim"/>
    <property type="match status" value="1"/>
</dbReference>
<dbReference type="Proteomes" id="UP000035080">
    <property type="component" value="Chromosome"/>
</dbReference>
<name>A0ABX6HSS7_9BURK</name>
<evidence type="ECO:0000313" key="2">
    <source>
        <dbReference type="Proteomes" id="UP000035080"/>
    </source>
</evidence>
<organism evidence="1 2">
    <name type="scientific">Pandoraea fibrosis</name>
    <dbReference type="NCBI Taxonomy" id="1891094"/>
    <lineage>
        <taxon>Bacteria</taxon>
        <taxon>Pseudomonadati</taxon>
        <taxon>Pseudomonadota</taxon>
        <taxon>Betaproteobacteria</taxon>
        <taxon>Burkholderiales</taxon>
        <taxon>Burkholderiaceae</taxon>
        <taxon>Pandoraea</taxon>
    </lineage>
</organism>
<gene>
    <name evidence="1" type="ORF">PI93_015570</name>
</gene>
<dbReference type="RefSeq" id="WP_039365630.1">
    <property type="nucleotide sequence ID" value="NZ_CP047385.1"/>
</dbReference>
<accession>A0ABX6HSS7</accession>